<feature type="compositionally biased region" description="Basic residues" evidence="1">
    <location>
        <begin position="126"/>
        <end position="138"/>
    </location>
</feature>
<organism evidence="2 3">
    <name type="scientific">Dentiscutata erythropus</name>
    <dbReference type="NCBI Taxonomy" id="1348616"/>
    <lineage>
        <taxon>Eukaryota</taxon>
        <taxon>Fungi</taxon>
        <taxon>Fungi incertae sedis</taxon>
        <taxon>Mucoromycota</taxon>
        <taxon>Glomeromycotina</taxon>
        <taxon>Glomeromycetes</taxon>
        <taxon>Diversisporales</taxon>
        <taxon>Gigasporaceae</taxon>
        <taxon>Dentiscutata</taxon>
    </lineage>
</organism>
<protein>
    <submittedName>
        <fullName evidence="2">755_t:CDS:1</fullName>
    </submittedName>
</protein>
<feature type="region of interest" description="Disordered" evidence="1">
    <location>
        <begin position="108"/>
        <end position="138"/>
    </location>
</feature>
<reference evidence="2" key="1">
    <citation type="submission" date="2021-06" db="EMBL/GenBank/DDBJ databases">
        <authorList>
            <person name="Kallberg Y."/>
            <person name="Tangrot J."/>
            <person name="Rosling A."/>
        </authorList>
    </citation>
    <scope>NUCLEOTIDE SEQUENCE</scope>
    <source>
        <strain evidence="2">MA453B</strain>
    </source>
</reference>
<evidence type="ECO:0000313" key="2">
    <source>
        <dbReference type="EMBL" id="CAG8667490.1"/>
    </source>
</evidence>
<dbReference type="OrthoDB" id="10541682at2759"/>
<dbReference type="AlphaFoldDB" id="A0A9N9H9N1"/>
<gene>
    <name evidence="2" type="ORF">DERYTH_LOCUS11043</name>
</gene>
<proteinExistence type="predicted"/>
<keyword evidence="3" id="KW-1185">Reference proteome</keyword>
<evidence type="ECO:0000313" key="3">
    <source>
        <dbReference type="Proteomes" id="UP000789405"/>
    </source>
</evidence>
<dbReference type="EMBL" id="CAJVPY010006684">
    <property type="protein sequence ID" value="CAG8667490.1"/>
    <property type="molecule type" value="Genomic_DNA"/>
</dbReference>
<dbReference type="Proteomes" id="UP000789405">
    <property type="component" value="Unassembled WGS sequence"/>
</dbReference>
<name>A0A9N9H9N1_9GLOM</name>
<comment type="caution">
    <text evidence="2">The sequence shown here is derived from an EMBL/GenBank/DDBJ whole genome shotgun (WGS) entry which is preliminary data.</text>
</comment>
<evidence type="ECO:0000256" key="1">
    <source>
        <dbReference type="SAM" id="MobiDB-lite"/>
    </source>
</evidence>
<sequence>MSFNDTLYDYSSSICPICLTCLKCNKSLQTKCKCQPSELNWRNHSNCKLDFQSKIITFDDRVDQNCENISLDELEDDDLYKVEDSLNTIEDDDSYRVEDDSIDLTKSTSEEFSSDYDSETTELNKSIRKTKKNANKSS</sequence>
<accession>A0A9N9H9N1</accession>